<name>A0A6J2T2P0_DROLE</name>
<accession>A0A6J2T2P0</accession>
<dbReference type="GeneID" id="115620444"/>
<keyword evidence="4" id="KW-0813">Transport</keyword>
<comment type="subcellular location">
    <subcellularLocation>
        <location evidence="4">Membrane</location>
        <topology evidence="4">Multi-pass membrane protein</topology>
    </subcellularLocation>
</comment>
<feature type="transmembrane region" description="Helical" evidence="4">
    <location>
        <begin position="142"/>
        <end position="161"/>
    </location>
</feature>
<proteinExistence type="inferred from homology"/>
<keyword evidence="2 4" id="KW-1133">Transmembrane helix</keyword>
<reference evidence="6" key="1">
    <citation type="submission" date="2025-08" db="UniProtKB">
        <authorList>
            <consortium name="RefSeq"/>
        </authorList>
    </citation>
    <scope>IDENTIFICATION</scope>
    <source>
        <strain evidence="6">11010-0011.00</strain>
        <tissue evidence="6">Whole body</tissue>
    </source>
</reference>
<evidence type="ECO:0000256" key="4">
    <source>
        <dbReference type="RuleBase" id="RU367022"/>
    </source>
</evidence>
<dbReference type="Pfam" id="PF04145">
    <property type="entry name" value="Ctr"/>
    <property type="match status" value="1"/>
</dbReference>
<dbReference type="Proteomes" id="UP000504634">
    <property type="component" value="Unplaced"/>
</dbReference>
<dbReference type="GO" id="GO:0005375">
    <property type="term" value="F:copper ion transmembrane transporter activity"/>
    <property type="evidence" value="ECO:0007669"/>
    <property type="project" value="UniProtKB-UniRule"/>
</dbReference>
<dbReference type="GO" id="GO:0016020">
    <property type="term" value="C:membrane"/>
    <property type="evidence" value="ECO:0007669"/>
    <property type="project" value="UniProtKB-SubCell"/>
</dbReference>
<keyword evidence="4" id="KW-0187">Copper transport</keyword>
<evidence type="ECO:0000256" key="2">
    <source>
        <dbReference type="ARBA" id="ARBA00022989"/>
    </source>
</evidence>
<keyword evidence="5" id="KW-1185">Reference proteome</keyword>
<protein>
    <recommendedName>
        <fullName evidence="4">Copper transport protein</fullName>
    </recommendedName>
</protein>
<dbReference type="PANTHER" id="PTHR12483:SF115">
    <property type="entry name" value="COPPER TRANSPORT PROTEIN"/>
    <property type="match status" value="1"/>
</dbReference>
<dbReference type="AlphaFoldDB" id="A0A6J2T2P0"/>
<keyword evidence="3 4" id="KW-0472">Membrane</keyword>
<sequence length="175" mass="19959">MDHGGDSGGSSTVDSCKMKMYFHARHCEQILWLGWFPHTVTNFVLSAIAIFLLSFLYEALKFLREQLQIRDARKEAEKMALELRNKNNDSGCSGGCSNAPLAELREKTYTERLLSSGHIVQTFLILIQIFMSYMLMLIFMTMNYWLCLSVILGLGVGYFCFGWIKKEPETGECCP</sequence>
<dbReference type="PANTHER" id="PTHR12483">
    <property type="entry name" value="SOLUTE CARRIER FAMILY 31 COPPER TRANSPORTERS"/>
    <property type="match status" value="1"/>
</dbReference>
<evidence type="ECO:0000313" key="6">
    <source>
        <dbReference type="RefSeq" id="XP_030369533.1"/>
    </source>
</evidence>
<keyword evidence="4" id="KW-0186">Copper</keyword>
<evidence type="ECO:0000256" key="1">
    <source>
        <dbReference type="ARBA" id="ARBA00022692"/>
    </source>
</evidence>
<feature type="transmembrane region" description="Helical" evidence="4">
    <location>
        <begin position="113"/>
        <end position="136"/>
    </location>
</feature>
<evidence type="ECO:0000256" key="3">
    <source>
        <dbReference type="ARBA" id="ARBA00023136"/>
    </source>
</evidence>
<organism evidence="5 6">
    <name type="scientific">Drosophila lebanonensis</name>
    <name type="common">Fruit fly</name>
    <name type="synonym">Scaptodrosophila lebanonensis</name>
    <dbReference type="NCBI Taxonomy" id="7225"/>
    <lineage>
        <taxon>Eukaryota</taxon>
        <taxon>Metazoa</taxon>
        <taxon>Ecdysozoa</taxon>
        <taxon>Arthropoda</taxon>
        <taxon>Hexapoda</taxon>
        <taxon>Insecta</taxon>
        <taxon>Pterygota</taxon>
        <taxon>Neoptera</taxon>
        <taxon>Endopterygota</taxon>
        <taxon>Diptera</taxon>
        <taxon>Brachycera</taxon>
        <taxon>Muscomorpha</taxon>
        <taxon>Ephydroidea</taxon>
        <taxon>Drosophilidae</taxon>
        <taxon>Scaptodrosophila</taxon>
    </lineage>
</organism>
<feature type="transmembrane region" description="Helical" evidence="4">
    <location>
        <begin position="40"/>
        <end position="60"/>
    </location>
</feature>
<keyword evidence="4" id="KW-0406">Ion transport</keyword>
<evidence type="ECO:0000313" key="5">
    <source>
        <dbReference type="Proteomes" id="UP000504634"/>
    </source>
</evidence>
<comment type="similarity">
    <text evidence="4">Belongs to the copper transporter (Ctr) (TC 1.A.56) family. SLC31A subfamily.</text>
</comment>
<dbReference type="OrthoDB" id="161814at2759"/>
<dbReference type="InterPro" id="IPR007274">
    <property type="entry name" value="Cop_transporter"/>
</dbReference>
<keyword evidence="1 4" id="KW-0812">Transmembrane</keyword>
<dbReference type="RefSeq" id="XP_030369533.1">
    <property type="nucleotide sequence ID" value="XM_030513673.1"/>
</dbReference>
<gene>
    <name evidence="6" type="primary">LOC115620444</name>
</gene>